<feature type="transmembrane region" description="Helical" evidence="8">
    <location>
        <begin position="415"/>
        <end position="436"/>
    </location>
</feature>
<dbReference type="PANTHER" id="PTHR31645">
    <property type="entry name" value="OLIGOPEPTIDE TRANSPORTER YGL114W-RELATED"/>
    <property type="match status" value="1"/>
</dbReference>
<feature type="region of interest" description="Disordered" evidence="7">
    <location>
        <begin position="94"/>
        <end position="113"/>
    </location>
</feature>
<evidence type="ECO:0000256" key="3">
    <source>
        <dbReference type="ARBA" id="ARBA00022448"/>
    </source>
</evidence>
<gene>
    <name evidence="9" type="ORF">TWF506_005681</name>
</gene>
<feature type="transmembrane region" description="Helical" evidence="8">
    <location>
        <begin position="33"/>
        <end position="51"/>
    </location>
</feature>
<evidence type="ECO:0000313" key="10">
    <source>
        <dbReference type="Proteomes" id="UP001307849"/>
    </source>
</evidence>
<comment type="similarity">
    <text evidence="2">Belongs to the oligopeptide OPT transporter family.</text>
</comment>
<dbReference type="GO" id="GO:0035673">
    <property type="term" value="F:oligopeptide transmembrane transporter activity"/>
    <property type="evidence" value="ECO:0007669"/>
    <property type="project" value="InterPro"/>
</dbReference>
<evidence type="ECO:0000313" key="9">
    <source>
        <dbReference type="EMBL" id="KAK6518542.1"/>
    </source>
</evidence>
<feature type="transmembrane region" description="Helical" evidence="8">
    <location>
        <begin position="187"/>
        <end position="204"/>
    </location>
</feature>
<proteinExistence type="inferred from homology"/>
<feature type="transmembrane region" description="Helical" evidence="8">
    <location>
        <begin position="325"/>
        <end position="343"/>
    </location>
</feature>
<protein>
    <recommendedName>
        <fullName evidence="11">Oligopeptide transporter</fullName>
    </recommendedName>
</protein>
<feature type="transmembrane region" description="Helical" evidence="8">
    <location>
        <begin position="470"/>
        <end position="488"/>
    </location>
</feature>
<organism evidence="9 10">
    <name type="scientific">Arthrobotrys conoides</name>
    <dbReference type="NCBI Taxonomy" id="74498"/>
    <lineage>
        <taxon>Eukaryota</taxon>
        <taxon>Fungi</taxon>
        <taxon>Dikarya</taxon>
        <taxon>Ascomycota</taxon>
        <taxon>Pezizomycotina</taxon>
        <taxon>Orbiliomycetes</taxon>
        <taxon>Orbiliales</taxon>
        <taxon>Orbiliaceae</taxon>
        <taxon>Arthrobotrys</taxon>
    </lineage>
</organism>
<dbReference type="NCBIfam" id="TIGR00728">
    <property type="entry name" value="OPT_sfam"/>
    <property type="match status" value="1"/>
</dbReference>
<evidence type="ECO:0000256" key="6">
    <source>
        <dbReference type="ARBA" id="ARBA00023136"/>
    </source>
</evidence>
<feature type="transmembrane region" description="Helical" evidence="8">
    <location>
        <begin position="129"/>
        <end position="149"/>
    </location>
</feature>
<evidence type="ECO:0000256" key="8">
    <source>
        <dbReference type="SAM" id="Phobius"/>
    </source>
</evidence>
<sequence length="574" mass="62460">MSLTGGLIGVIPAIEKLLTTEESGPIRLSTPSLVIWSLGLAFFGVIYSVPLRKQFIVREKLKFPSGTATATMISLLHNGQADIRTEGLRQRRTTGSYHRIREDEEETEDYQETSSSSAPYYDWRYQTRILGVAFGVSSIYTLLTFFLPVLRNLPIFGYEAAQTWLWALNPSPAYIGQGIIMGQSTTLAMLFGAIIGWGVLSPLAKKRGWAPGIVNDWKSGSRGWIVWISLAIMLADSVVSLSLLAGDTVLPLVKTQLRRREFLRRYMPTSMIISTNDDEDEDQGEKEEDAASEEQIGVKTFVVSLLLTTVLCILTIRYTFPQVPIYLTVVSLGVAFILSVMAARALGQTDLNPVSGISKIAQLFFALIVPKTTGSAVLINLVAGAVSEAAGQQAGDILQDLKTSHLLYASPKAQFYGQLVGAAYGAVISSLLYRLYDHVYTIPSKMFEMPAAIVWIDCSRLLYGEGLPPYAKEFCIVFGVVFAVVTAIKSKSKAGWYAGWLPGGIAVAIGMYNTPSFTLARVIGGVAEGYWRRRATGAQDMKNRETGLILVASGAIIGEGLASLVNLGLTMLTA</sequence>
<dbReference type="Proteomes" id="UP001307849">
    <property type="component" value="Unassembled WGS sequence"/>
</dbReference>
<comment type="caution">
    <text evidence="9">The sequence shown here is derived from an EMBL/GenBank/DDBJ whole genome shotgun (WGS) entry which is preliminary data.</text>
</comment>
<keyword evidence="10" id="KW-1185">Reference proteome</keyword>
<evidence type="ECO:0000256" key="1">
    <source>
        <dbReference type="ARBA" id="ARBA00004141"/>
    </source>
</evidence>
<name>A0AAN8NX08_9PEZI</name>
<dbReference type="InterPro" id="IPR045035">
    <property type="entry name" value="YSL-like"/>
</dbReference>
<feature type="transmembrane region" description="Helical" evidence="8">
    <location>
        <begin position="301"/>
        <end position="319"/>
    </location>
</feature>
<dbReference type="EMBL" id="JAVHJM010000002">
    <property type="protein sequence ID" value="KAK6518542.1"/>
    <property type="molecule type" value="Genomic_DNA"/>
</dbReference>
<evidence type="ECO:0000256" key="7">
    <source>
        <dbReference type="SAM" id="MobiDB-lite"/>
    </source>
</evidence>
<accession>A0AAN8NX08</accession>
<reference evidence="9 10" key="1">
    <citation type="submission" date="2019-10" db="EMBL/GenBank/DDBJ databases">
        <authorList>
            <person name="Palmer J.M."/>
        </authorList>
    </citation>
    <scope>NUCLEOTIDE SEQUENCE [LARGE SCALE GENOMIC DNA]</scope>
    <source>
        <strain evidence="9 10">TWF506</strain>
    </source>
</reference>
<evidence type="ECO:0000256" key="4">
    <source>
        <dbReference type="ARBA" id="ARBA00022692"/>
    </source>
</evidence>
<feature type="transmembrane region" description="Helical" evidence="8">
    <location>
        <begin position="548"/>
        <end position="569"/>
    </location>
</feature>
<dbReference type="PANTHER" id="PTHR31645:SF0">
    <property type="entry name" value="OLIGOPEPTIDE TRANSPORTER YGL114W-RELATED"/>
    <property type="match status" value="1"/>
</dbReference>
<evidence type="ECO:0000256" key="5">
    <source>
        <dbReference type="ARBA" id="ARBA00022989"/>
    </source>
</evidence>
<dbReference type="InterPro" id="IPR004813">
    <property type="entry name" value="OPT"/>
</dbReference>
<keyword evidence="6 8" id="KW-0472">Membrane</keyword>
<dbReference type="Pfam" id="PF03169">
    <property type="entry name" value="OPT"/>
    <property type="match status" value="1"/>
</dbReference>
<keyword evidence="4 8" id="KW-0812">Transmembrane</keyword>
<feature type="transmembrane region" description="Helical" evidence="8">
    <location>
        <begin position="224"/>
        <end position="250"/>
    </location>
</feature>
<evidence type="ECO:0008006" key="11">
    <source>
        <dbReference type="Google" id="ProtNLM"/>
    </source>
</evidence>
<evidence type="ECO:0000256" key="2">
    <source>
        <dbReference type="ARBA" id="ARBA00008807"/>
    </source>
</evidence>
<dbReference type="AlphaFoldDB" id="A0AAN8NX08"/>
<comment type="subcellular location">
    <subcellularLocation>
        <location evidence="1">Membrane</location>
        <topology evidence="1">Multi-pass membrane protein</topology>
    </subcellularLocation>
</comment>
<keyword evidence="5 8" id="KW-1133">Transmembrane helix</keyword>
<dbReference type="GO" id="GO:0000329">
    <property type="term" value="C:fungal-type vacuole membrane"/>
    <property type="evidence" value="ECO:0007669"/>
    <property type="project" value="TreeGrafter"/>
</dbReference>
<keyword evidence="3" id="KW-0813">Transport</keyword>